<accession>A0A4Y2C123</accession>
<feature type="region of interest" description="Disordered" evidence="1">
    <location>
        <begin position="1"/>
        <end position="26"/>
    </location>
</feature>
<gene>
    <name evidence="2" type="ORF">AVEN_231990_1</name>
</gene>
<proteinExistence type="predicted"/>
<name>A0A4Y2C123_ARAVE</name>
<keyword evidence="3" id="KW-1185">Reference proteome</keyword>
<sequence length="102" mass="11496">MWKLERKLPAHLSSSSTDGGSEMRGLSQSRSCFESKWNVYCIQMTQNDIAVSRGRNALQRRGQQWHGSKISASRPDDEQLFSSMRPLLQFEVDGAAMANSCQ</sequence>
<evidence type="ECO:0000313" key="2">
    <source>
        <dbReference type="EMBL" id="GBL97843.1"/>
    </source>
</evidence>
<evidence type="ECO:0000256" key="1">
    <source>
        <dbReference type="SAM" id="MobiDB-lite"/>
    </source>
</evidence>
<dbReference type="EMBL" id="BGPR01000133">
    <property type="protein sequence ID" value="GBL97843.1"/>
    <property type="molecule type" value="Genomic_DNA"/>
</dbReference>
<protein>
    <submittedName>
        <fullName evidence="2">Uncharacterized protein</fullName>
    </submittedName>
</protein>
<reference evidence="2 3" key="1">
    <citation type="journal article" date="2019" name="Sci. Rep.">
        <title>Orb-weaving spider Araneus ventricosus genome elucidates the spidroin gene catalogue.</title>
        <authorList>
            <person name="Kono N."/>
            <person name="Nakamura H."/>
            <person name="Ohtoshi R."/>
            <person name="Moran D.A.P."/>
            <person name="Shinohara A."/>
            <person name="Yoshida Y."/>
            <person name="Fujiwara M."/>
            <person name="Mori M."/>
            <person name="Tomita M."/>
            <person name="Arakawa K."/>
        </authorList>
    </citation>
    <scope>NUCLEOTIDE SEQUENCE [LARGE SCALE GENOMIC DNA]</scope>
</reference>
<organism evidence="2 3">
    <name type="scientific">Araneus ventricosus</name>
    <name type="common">Orbweaver spider</name>
    <name type="synonym">Epeira ventricosa</name>
    <dbReference type="NCBI Taxonomy" id="182803"/>
    <lineage>
        <taxon>Eukaryota</taxon>
        <taxon>Metazoa</taxon>
        <taxon>Ecdysozoa</taxon>
        <taxon>Arthropoda</taxon>
        <taxon>Chelicerata</taxon>
        <taxon>Arachnida</taxon>
        <taxon>Araneae</taxon>
        <taxon>Araneomorphae</taxon>
        <taxon>Entelegynae</taxon>
        <taxon>Araneoidea</taxon>
        <taxon>Araneidae</taxon>
        <taxon>Araneus</taxon>
    </lineage>
</organism>
<dbReference type="Proteomes" id="UP000499080">
    <property type="component" value="Unassembled WGS sequence"/>
</dbReference>
<evidence type="ECO:0000313" key="3">
    <source>
        <dbReference type="Proteomes" id="UP000499080"/>
    </source>
</evidence>
<comment type="caution">
    <text evidence="2">The sequence shown here is derived from an EMBL/GenBank/DDBJ whole genome shotgun (WGS) entry which is preliminary data.</text>
</comment>
<dbReference type="AlphaFoldDB" id="A0A4Y2C123"/>